<evidence type="ECO:0000313" key="3">
    <source>
        <dbReference type="Proteomes" id="UP001652625"/>
    </source>
</evidence>
<keyword evidence="1" id="KW-0863">Zinc-finger</keyword>
<feature type="domain" description="C2H2-type" evidence="2">
    <location>
        <begin position="46"/>
        <end position="74"/>
    </location>
</feature>
<dbReference type="SUPFAM" id="SSF57667">
    <property type="entry name" value="beta-beta-alpha zinc fingers"/>
    <property type="match status" value="1"/>
</dbReference>
<dbReference type="PROSITE" id="PS00028">
    <property type="entry name" value="ZINC_FINGER_C2H2_1"/>
    <property type="match status" value="1"/>
</dbReference>
<keyword evidence="3" id="KW-1185">Reference proteome</keyword>
<organism evidence="3 4">
    <name type="scientific">Hydra vulgaris</name>
    <name type="common">Hydra</name>
    <name type="synonym">Hydra attenuata</name>
    <dbReference type="NCBI Taxonomy" id="6087"/>
    <lineage>
        <taxon>Eukaryota</taxon>
        <taxon>Metazoa</taxon>
        <taxon>Cnidaria</taxon>
        <taxon>Hydrozoa</taxon>
        <taxon>Hydroidolina</taxon>
        <taxon>Anthoathecata</taxon>
        <taxon>Aplanulata</taxon>
        <taxon>Hydridae</taxon>
        <taxon>Hydra</taxon>
    </lineage>
</organism>
<evidence type="ECO:0000313" key="4">
    <source>
        <dbReference type="RefSeq" id="XP_065652757.1"/>
    </source>
</evidence>
<dbReference type="PROSITE" id="PS50157">
    <property type="entry name" value="ZINC_FINGER_C2H2_2"/>
    <property type="match status" value="1"/>
</dbReference>
<dbReference type="RefSeq" id="XP_065652757.1">
    <property type="nucleotide sequence ID" value="XM_065796685.1"/>
</dbReference>
<keyword evidence="1" id="KW-0479">Metal-binding</keyword>
<sequence length="374" mass="43490">MANALSYSQQNTLEILVDFLNSDDFEEEIEIEIEDTGSEISDQLNQLCLQCSKSYKTKGGLKRHIRSKHMTNEDEISCISIEDIDSLITHAKKKILNTSYYPNDLTEPIKKYNFVVTDQFYAESKKYFIELCKSGDVERYFSKIYADFVLGAESYFSGLQNPYCTLFATKYVDKLISHSKKVKEFGNKEPIQVNPITESEMDALQFLAGYVVKKFLKKYKNSKYFKNYQSLILLLKSMLTNDIKQKLIDVQNRGGLSAVNKNMQLLFIKVEECFRIKTGFYSIKKIDIPKITNELLRSEEILCYYNSHCDASGIVVEKELKKNLLENMIQLYCRVRSFSLAKDITEKHKKYLKVKKSKGLRKNIKKATETYNIY</sequence>
<protein>
    <submittedName>
        <fullName evidence="4">Uncharacterized protein LOC136080072</fullName>
    </submittedName>
</protein>
<name>A0ABM4BUA4_HYDVU</name>
<dbReference type="InterPro" id="IPR036236">
    <property type="entry name" value="Znf_C2H2_sf"/>
</dbReference>
<accession>A0ABM4BUA4</accession>
<dbReference type="GeneID" id="136080072"/>
<evidence type="ECO:0000259" key="2">
    <source>
        <dbReference type="PROSITE" id="PS50157"/>
    </source>
</evidence>
<gene>
    <name evidence="4" type="primary">LOC136080072</name>
</gene>
<keyword evidence="1" id="KW-0862">Zinc</keyword>
<evidence type="ECO:0000256" key="1">
    <source>
        <dbReference type="PROSITE-ProRule" id="PRU00042"/>
    </source>
</evidence>
<dbReference type="Proteomes" id="UP001652625">
    <property type="component" value="Chromosome 05"/>
</dbReference>
<proteinExistence type="predicted"/>
<dbReference type="InterPro" id="IPR013087">
    <property type="entry name" value="Znf_C2H2_type"/>
</dbReference>
<dbReference type="Gene3D" id="3.30.160.60">
    <property type="entry name" value="Classic Zinc Finger"/>
    <property type="match status" value="1"/>
</dbReference>
<reference evidence="4" key="1">
    <citation type="submission" date="2025-08" db="UniProtKB">
        <authorList>
            <consortium name="RefSeq"/>
        </authorList>
    </citation>
    <scope>IDENTIFICATION</scope>
</reference>